<dbReference type="EMBL" id="JAJVCZ030000011">
    <property type="protein sequence ID" value="KAL0254262.1"/>
    <property type="molecule type" value="Genomic_DNA"/>
</dbReference>
<comment type="caution">
    <text evidence="1">The sequence shown here is derived from an EMBL/GenBank/DDBJ whole genome shotgun (WGS) entry which is preliminary data.</text>
</comment>
<protein>
    <submittedName>
        <fullName evidence="1">Uncharacterized protein</fullName>
    </submittedName>
</protein>
<sequence length="86" mass="9484">MASTNPESNWDIYLDNDVYYNKHCGNGCLDNIRGKCGDVLNWGCARNDAGQAHMTFSIANGCTSDHMTQALKKCTKGEQTIECSFV</sequence>
<proteinExistence type="predicted"/>
<organism evidence="1 2">
    <name type="scientific">Diplodia seriata</name>
    <dbReference type="NCBI Taxonomy" id="420778"/>
    <lineage>
        <taxon>Eukaryota</taxon>
        <taxon>Fungi</taxon>
        <taxon>Dikarya</taxon>
        <taxon>Ascomycota</taxon>
        <taxon>Pezizomycotina</taxon>
        <taxon>Dothideomycetes</taxon>
        <taxon>Dothideomycetes incertae sedis</taxon>
        <taxon>Botryosphaeriales</taxon>
        <taxon>Botryosphaeriaceae</taxon>
        <taxon>Diplodia</taxon>
    </lineage>
</organism>
<evidence type="ECO:0000313" key="1">
    <source>
        <dbReference type="EMBL" id="KAL0254262.1"/>
    </source>
</evidence>
<reference evidence="1 2" key="1">
    <citation type="submission" date="2024-02" db="EMBL/GenBank/DDBJ databases">
        <title>De novo assembly and annotation of 12 fungi associated with fruit tree decline syndrome in Ontario, Canada.</title>
        <authorList>
            <person name="Sulman M."/>
            <person name="Ellouze W."/>
            <person name="Ilyukhin E."/>
        </authorList>
    </citation>
    <scope>NUCLEOTIDE SEQUENCE [LARGE SCALE GENOMIC DNA]</scope>
    <source>
        <strain evidence="1 2">FDS-637</strain>
    </source>
</reference>
<dbReference type="RefSeq" id="XP_066628133.1">
    <property type="nucleotide sequence ID" value="XM_066781131.1"/>
</dbReference>
<gene>
    <name evidence="1" type="ORF">SLS55_009736</name>
</gene>
<keyword evidence="2" id="KW-1185">Reference proteome</keyword>
<dbReference type="Proteomes" id="UP001430584">
    <property type="component" value="Unassembled WGS sequence"/>
</dbReference>
<dbReference type="GeneID" id="92013821"/>
<accession>A0ABR3C0V7</accession>
<name>A0ABR3C0V7_9PEZI</name>
<evidence type="ECO:0000313" key="2">
    <source>
        <dbReference type="Proteomes" id="UP001430584"/>
    </source>
</evidence>